<name>A0ABY3SKC1_9BACL</name>
<proteinExistence type="predicted"/>
<keyword evidence="7" id="KW-1185">Reference proteome</keyword>
<evidence type="ECO:0000256" key="2">
    <source>
        <dbReference type="ARBA" id="ARBA00022741"/>
    </source>
</evidence>
<keyword evidence="1" id="KW-0813">Transport</keyword>
<dbReference type="InterPro" id="IPR050763">
    <property type="entry name" value="ABC_transporter_ATP-binding"/>
</dbReference>
<dbReference type="EMBL" id="CP090978">
    <property type="protein sequence ID" value="UJF34493.1"/>
    <property type="molecule type" value="Genomic_DNA"/>
</dbReference>
<evidence type="ECO:0000256" key="4">
    <source>
        <dbReference type="SAM" id="Phobius"/>
    </source>
</evidence>
<keyword evidence="4" id="KW-0472">Membrane</keyword>
<dbReference type="InterPro" id="IPR010390">
    <property type="entry name" value="ABC-2_transporter-like"/>
</dbReference>
<feature type="transmembrane region" description="Helical" evidence="4">
    <location>
        <begin position="556"/>
        <end position="578"/>
    </location>
</feature>
<dbReference type="GO" id="GO:0005524">
    <property type="term" value="F:ATP binding"/>
    <property type="evidence" value="ECO:0007669"/>
    <property type="project" value="UniProtKB-KW"/>
</dbReference>
<feature type="transmembrane region" description="Helical" evidence="4">
    <location>
        <begin position="350"/>
        <end position="371"/>
    </location>
</feature>
<evidence type="ECO:0000313" key="6">
    <source>
        <dbReference type="EMBL" id="UJF34493.1"/>
    </source>
</evidence>
<dbReference type="InterPro" id="IPR017871">
    <property type="entry name" value="ABC_transporter-like_CS"/>
</dbReference>
<feature type="transmembrane region" description="Helical" evidence="4">
    <location>
        <begin position="494"/>
        <end position="522"/>
    </location>
</feature>
<organism evidence="6 7">
    <name type="scientific">Paenibacillus hexagrammi</name>
    <dbReference type="NCBI Taxonomy" id="2908839"/>
    <lineage>
        <taxon>Bacteria</taxon>
        <taxon>Bacillati</taxon>
        <taxon>Bacillota</taxon>
        <taxon>Bacilli</taxon>
        <taxon>Bacillales</taxon>
        <taxon>Paenibacillaceae</taxon>
        <taxon>Paenibacillus</taxon>
    </lineage>
</organism>
<dbReference type="Proteomes" id="UP001649230">
    <property type="component" value="Chromosome"/>
</dbReference>
<dbReference type="SMART" id="SM00382">
    <property type="entry name" value="AAA"/>
    <property type="match status" value="1"/>
</dbReference>
<protein>
    <submittedName>
        <fullName evidence="6">ATP-binding cassette domain-containing protein</fullName>
    </submittedName>
</protein>
<dbReference type="RefSeq" id="WP_235121067.1">
    <property type="nucleotide sequence ID" value="NZ_CP090978.1"/>
</dbReference>
<keyword evidence="2" id="KW-0547">Nucleotide-binding</keyword>
<evidence type="ECO:0000256" key="3">
    <source>
        <dbReference type="ARBA" id="ARBA00022840"/>
    </source>
</evidence>
<sequence>MPMIEVVDLVKEYQLNVRKKGLLGSIQSILIPEYQTKRAVDGVSFSIEKGETVGFIGPNGAGKSSTVKMLTGILVPTSGTIKVGGLSPYKDRKKNASRIGVVFGQRTQLWWDLPVADTYDLLKHIYKIPDQVYRSNLQLFSELLGLHEFMKHPVRQLSLGQKMRADIAAALLHDPDIIFFDEPTIGLDVVAKENIREFIRTVNKEKGTTMLFTTHDMVDIEKTCQRMIIIDHGKKIYDGSVAEIKDLYGGSRILAVEFAERYPQVIVPGAELIEEKDNKKWFRFEKNEVQVSQLINQISQRYSILDLTVQEPEIDSVIRDIYQGEFTLIRVYLEFAKKSFQNNLVYRMDYFAGVINALVMIFVNISIWKAIYEEEETLDGVQFKILATYIVLSFLMQVVYMMDEYLIESKVRSGLISSDLLRPISFRMYVLSHSIGTTLFRLIMQLAPALIISIFLFKLLPPFSLAMLLYFILSAILGYLVLYQLNFLVWISSFWFYWTFSLVTIKDAAVMIFSGALIPLWFMPSWLTDFIQLTPFDSMFYTPIRIYLGMIPQEEIIGAMTRQIIWVLILFGLGQLLWKAAAKKLVVQGG</sequence>
<evidence type="ECO:0000256" key="1">
    <source>
        <dbReference type="ARBA" id="ARBA00022448"/>
    </source>
</evidence>
<dbReference type="InterPro" id="IPR003439">
    <property type="entry name" value="ABC_transporter-like_ATP-bd"/>
</dbReference>
<feature type="transmembrane region" description="Helical" evidence="4">
    <location>
        <begin position="383"/>
        <end position="402"/>
    </location>
</feature>
<keyword evidence="4" id="KW-0812">Transmembrane</keyword>
<dbReference type="PANTHER" id="PTHR42711">
    <property type="entry name" value="ABC TRANSPORTER ATP-BINDING PROTEIN"/>
    <property type="match status" value="1"/>
</dbReference>
<gene>
    <name evidence="6" type="ORF">L0M14_04715</name>
</gene>
<accession>A0ABY3SKC1</accession>
<dbReference type="Pfam" id="PF06182">
    <property type="entry name" value="ABC2_membrane_6"/>
    <property type="match status" value="1"/>
</dbReference>
<keyword evidence="3 6" id="KW-0067">ATP-binding</keyword>
<dbReference type="PROSITE" id="PS50893">
    <property type="entry name" value="ABC_TRANSPORTER_2"/>
    <property type="match status" value="1"/>
</dbReference>
<dbReference type="Gene3D" id="3.40.50.300">
    <property type="entry name" value="P-loop containing nucleotide triphosphate hydrolases"/>
    <property type="match status" value="1"/>
</dbReference>
<feature type="domain" description="ABC transporter" evidence="5">
    <location>
        <begin position="4"/>
        <end position="257"/>
    </location>
</feature>
<reference evidence="6 7" key="1">
    <citation type="journal article" date="2024" name="Int. J. Syst. Evol. Microbiol.">
        <title>Paenibacillus hexagrammi sp. nov., a novel bacterium isolated from the gut content of Hexagrammos agrammus.</title>
        <authorList>
            <person name="Jung H.K."/>
            <person name="Kim D.G."/>
            <person name="Zin H."/>
            <person name="Park J."/>
            <person name="Jung H."/>
            <person name="Kim Y.O."/>
            <person name="Kong H.J."/>
            <person name="Kim J.W."/>
            <person name="Kim Y.S."/>
        </authorList>
    </citation>
    <scope>NUCLEOTIDE SEQUENCE [LARGE SCALE GENOMIC DNA]</scope>
    <source>
        <strain evidence="6 7">YPD9-1</strain>
    </source>
</reference>
<dbReference type="InterPro" id="IPR003593">
    <property type="entry name" value="AAA+_ATPase"/>
</dbReference>
<evidence type="ECO:0000313" key="7">
    <source>
        <dbReference type="Proteomes" id="UP001649230"/>
    </source>
</evidence>
<dbReference type="SUPFAM" id="SSF52540">
    <property type="entry name" value="P-loop containing nucleoside triphosphate hydrolases"/>
    <property type="match status" value="1"/>
</dbReference>
<dbReference type="InterPro" id="IPR027417">
    <property type="entry name" value="P-loop_NTPase"/>
</dbReference>
<dbReference type="PROSITE" id="PS00211">
    <property type="entry name" value="ABC_TRANSPORTER_1"/>
    <property type="match status" value="1"/>
</dbReference>
<dbReference type="Pfam" id="PF00005">
    <property type="entry name" value="ABC_tran"/>
    <property type="match status" value="1"/>
</dbReference>
<evidence type="ECO:0000259" key="5">
    <source>
        <dbReference type="PROSITE" id="PS50893"/>
    </source>
</evidence>
<keyword evidence="4" id="KW-1133">Transmembrane helix</keyword>
<dbReference type="PANTHER" id="PTHR42711:SF1">
    <property type="entry name" value="ABC-TRANSPORT PROTEIN, ATP-BINDING COMPONENT"/>
    <property type="match status" value="1"/>
</dbReference>